<feature type="region of interest" description="Disordered" evidence="6">
    <location>
        <begin position="100"/>
        <end position="263"/>
    </location>
</feature>
<dbReference type="FunFam" id="3.10.50.40:FF:000006">
    <property type="entry name" value="Peptidyl-prolyl cis-trans isomerase"/>
    <property type="match status" value="1"/>
</dbReference>
<dbReference type="STRING" id="1661398.A0A482VKP8"/>
<organism evidence="8 9">
    <name type="scientific">Asbolus verrucosus</name>
    <name type="common">Desert ironclad beetle</name>
    <dbReference type="NCBI Taxonomy" id="1661398"/>
    <lineage>
        <taxon>Eukaryota</taxon>
        <taxon>Metazoa</taxon>
        <taxon>Ecdysozoa</taxon>
        <taxon>Arthropoda</taxon>
        <taxon>Hexapoda</taxon>
        <taxon>Insecta</taxon>
        <taxon>Pterygota</taxon>
        <taxon>Neoptera</taxon>
        <taxon>Endopterygota</taxon>
        <taxon>Coleoptera</taxon>
        <taxon>Polyphaga</taxon>
        <taxon>Cucujiformia</taxon>
        <taxon>Tenebrionidae</taxon>
        <taxon>Pimeliinae</taxon>
        <taxon>Asbolus</taxon>
    </lineage>
</organism>
<feature type="compositionally biased region" description="Basic and acidic residues" evidence="6">
    <location>
        <begin position="221"/>
        <end position="252"/>
    </location>
</feature>
<dbReference type="AlphaFoldDB" id="A0A482VKP8"/>
<dbReference type="Pfam" id="PF17800">
    <property type="entry name" value="NPL"/>
    <property type="match status" value="1"/>
</dbReference>
<keyword evidence="9" id="KW-1185">Reference proteome</keyword>
<dbReference type="Pfam" id="PF00254">
    <property type="entry name" value="FKBP_C"/>
    <property type="match status" value="1"/>
</dbReference>
<dbReference type="GO" id="GO:0000785">
    <property type="term" value="C:chromatin"/>
    <property type="evidence" value="ECO:0007669"/>
    <property type="project" value="TreeGrafter"/>
</dbReference>
<dbReference type="Gene3D" id="3.10.50.40">
    <property type="match status" value="1"/>
</dbReference>
<dbReference type="OrthoDB" id="1902587at2759"/>
<evidence type="ECO:0000256" key="4">
    <source>
        <dbReference type="PIRNR" id="PIRNR001473"/>
    </source>
</evidence>
<feature type="domain" description="PPIase FKBP-type" evidence="7">
    <location>
        <begin position="282"/>
        <end position="370"/>
    </location>
</feature>
<dbReference type="InterPro" id="IPR041232">
    <property type="entry name" value="NPL"/>
</dbReference>
<dbReference type="GO" id="GO:0005730">
    <property type="term" value="C:nucleolus"/>
    <property type="evidence" value="ECO:0007669"/>
    <property type="project" value="TreeGrafter"/>
</dbReference>
<dbReference type="GO" id="GO:0003755">
    <property type="term" value="F:peptidyl-prolyl cis-trans isomerase activity"/>
    <property type="evidence" value="ECO:0007669"/>
    <property type="project" value="UniProtKB-KW"/>
</dbReference>
<sequence>MFWGLIMEPGRCYTQTVKVSFHVSMAALDILNSSDDPAQVMCVFEGRNYLLCTLNKKDKLQCSLDLNFEVGSKVSFATNGKSHVHLTGYLTGLDDELEEEEAEEEESVVISKKEKKRLKKQLNEGPPKKKSKSSENDTQLNNSKEDVKEESSDSDFDLDKLVKNEDSEEEEDEDEAEEEEDDFEDEEEEASSLSEPESEEEQTKPKQNGVAKASSTPVNKEQQKKGLEEKPKKQKETKEQKIPKEKSKKQEQKQPQGKKTTLKGGVVIQELKEGSGEVVKSGKFAHVYYEGRLKETNKVFDSTTKGPGFSFRVGKGEVIKGWDIGLVGMKVGGKRRIICPPNTAYGPKGSPPVIPPNSTLVFDVEIKKVS</sequence>
<evidence type="ECO:0000256" key="5">
    <source>
        <dbReference type="PROSITE-ProRule" id="PRU00277"/>
    </source>
</evidence>
<dbReference type="PROSITE" id="PS50059">
    <property type="entry name" value="FKBP_PPIASE"/>
    <property type="match status" value="1"/>
</dbReference>
<evidence type="ECO:0000313" key="9">
    <source>
        <dbReference type="Proteomes" id="UP000292052"/>
    </source>
</evidence>
<dbReference type="SUPFAM" id="SSF54534">
    <property type="entry name" value="FKBP-like"/>
    <property type="match status" value="1"/>
</dbReference>
<comment type="caution">
    <text evidence="8">The sequence shown here is derived from an EMBL/GenBank/DDBJ whole genome shotgun (WGS) entry which is preliminary data.</text>
</comment>
<dbReference type="EMBL" id="QDEB01092006">
    <property type="protein sequence ID" value="RZC33097.1"/>
    <property type="molecule type" value="Genomic_DNA"/>
</dbReference>
<comment type="similarity">
    <text evidence="4">Belongs to the FKBP-type PPIase family.</text>
</comment>
<dbReference type="PIRSF" id="PIRSF001473">
    <property type="entry name" value="FK506-bp_FPR3"/>
    <property type="match status" value="1"/>
</dbReference>
<reference evidence="8 9" key="1">
    <citation type="submission" date="2017-03" db="EMBL/GenBank/DDBJ databases">
        <title>Genome of the blue death feigning beetle - Asbolus verrucosus.</title>
        <authorList>
            <person name="Rider S.D."/>
        </authorList>
    </citation>
    <scope>NUCLEOTIDE SEQUENCE [LARGE SCALE GENOMIC DNA]</scope>
    <source>
        <strain evidence="8">Butters</strain>
        <tissue evidence="8">Head and leg muscle</tissue>
    </source>
</reference>
<evidence type="ECO:0000256" key="2">
    <source>
        <dbReference type="ARBA" id="ARBA00023110"/>
    </source>
</evidence>
<evidence type="ECO:0000259" key="7">
    <source>
        <dbReference type="PROSITE" id="PS50059"/>
    </source>
</evidence>
<evidence type="ECO:0000256" key="3">
    <source>
        <dbReference type="ARBA" id="ARBA00023235"/>
    </source>
</evidence>
<name>A0A482VKP8_ASBVE</name>
<protein>
    <recommendedName>
        <fullName evidence="4">FK506-binding protein</fullName>
        <ecNumber evidence="4">5.2.1.8</ecNumber>
    </recommendedName>
</protein>
<dbReference type="InterPro" id="IPR023566">
    <property type="entry name" value="PPIase_Fpr3/Fpr4-like"/>
</dbReference>
<dbReference type="Proteomes" id="UP000292052">
    <property type="component" value="Unassembled WGS sequence"/>
</dbReference>
<dbReference type="PANTHER" id="PTHR43811:SF19">
    <property type="entry name" value="39 KDA FK506-BINDING NUCLEAR PROTEIN"/>
    <property type="match status" value="1"/>
</dbReference>
<dbReference type="InterPro" id="IPR046357">
    <property type="entry name" value="PPIase_dom_sf"/>
</dbReference>
<feature type="compositionally biased region" description="Basic and acidic residues" evidence="6">
    <location>
        <begin position="143"/>
        <end position="165"/>
    </location>
</feature>
<dbReference type="Gene3D" id="2.60.120.340">
    <property type="entry name" value="Nucleoplasmin core domain"/>
    <property type="match status" value="1"/>
</dbReference>
<keyword evidence="2 4" id="KW-0697">Rotamase</keyword>
<proteinExistence type="inferred from homology"/>
<feature type="compositionally biased region" description="Acidic residues" evidence="6">
    <location>
        <begin position="166"/>
        <end position="200"/>
    </location>
</feature>
<evidence type="ECO:0000256" key="1">
    <source>
        <dbReference type="ARBA" id="ARBA00000971"/>
    </source>
</evidence>
<keyword evidence="3 4" id="KW-0413">Isomerase</keyword>
<dbReference type="EC" id="5.2.1.8" evidence="4"/>
<comment type="catalytic activity">
    <reaction evidence="1 4 5">
        <text>[protein]-peptidylproline (omega=180) = [protein]-peptidylproline (omega=0)</text>
        <dbReference type="Rhea" id="RHEA:16237"/>
        <dbReference type="Rhea" id="RHEA-COMP:10747"/>
        <dbReference type="Rhea" id="RHEA-COMP:10748"/>
        <dbReference type="ChEBI" id="CHEBI:83833"/>
        <dbReference type="ChEBI" id="CHEBI:83834"/>
        <dbReference type="EC" id="5.2.1.8"/>
    </reaction>
</comment>
<accession>A0A482VKP8</accession>
<evidence type="ECO:0000313" key="8">
    <source>
        <dbReference type="EMBL" id="RZC33097.1"/>
    </source>
</evidence>
<dbReference type="PANTHER" id="PTHR43811">
    <property type="entry name" value="FKBP-TYPE PEPTIDYL-PROLYL CIS-TRANS ISOMERASE FKPA"/>
    <property type="match status" value="1"/>
</dbReference>
<gene>
    <name evidence="8" type="ORF">BDFB_007680</name>
</gene>
<evidence type="ECO:0000256" key="6">
    <source>
        <dbReference type="SAM" id="MobiDB-lite"/>
    </source>
</evidence>
<dbReference type="InterPro" id="IPR001179">
    <property type="entry name" value="PPIase_FKBP_dom"/>
</dbReference>